<keyword evidence="5" id="KW-1185">Reference proteome</keyword>
<comment type="caution">
    <text evidence="3">The sequence shown here is derived from an EMBL/GenBank/DDBJ whole genome shotgun (WGS) entry which is preliminary data.</text>
</comment>
<dbReference type="GO" id="GO:0060271">
    <property type="term" value="P:cilium assembly"/>
    <property type="evidence" value="ECO:0007669"/>
    <property type="project" value="TreeGrafter"/>
</dbReference>
<dbReference type="GO" id="GO:0005929">
    <property type="term" value="C:cilium"/>
    <property type="evidence" value="ECO:0007669"/>
    <property type="project" value="TreeGrafter"/>
</dbReference>
<proteinExistence type="predicted"/>
<dbReference type="Pfam" id="PF23355">
    <property type="entry name" value="IFT52_GIFT"/>
    <property type="match status" value="1"/>
</dbReference>
<dbReference type="STRING" id="325452.A0A3R7KCV8"/>
<evidence type="ECO:0000313" key="3">
    <source>
        <dbReference type="EMBL" id="RLN46388.1"/>
    </source>
</evidence>
<dbReference type="PANTHER" id="PTHR12969:SF7">
    <property type="entry name" value="INTRAFLAGELLAR TRANSPORT PROTEIN 52 HOMOLOG"/>
    <property type="match status" value="1"/>
</dbReference>
<reference evidence="5 6" key="2">
    <citation type="submission" date="2018-07" db="EMBL/GenBank/DDBJ databases">
        <title>Genome sequencing of oomycete isolates from Chile give support for New Zealand origin for Phytophthora kernoviae and make available the first Nothophytophthora sp. genome.</title>
        <authorList>
            <person name="Studholme D.J."/>
            <person name="Sanfuentes E."/>
            <person name="Panda P."/>
            <person name="Hill R."/>
            <person name="Sambles C."/>
            <person name="Grant M."/>
            <person name="Williams N.M."/>
            <person name="Mcdougal R.L."/>
        </authorList>
    </citation>
    <scope>NUCLEOTIDE SEQUENCE [LARGE SCALE GENOMIC DNA]</scope>
    <source>
        <strain evidence="3">Chile2</strain>
        <strain evidence="4">Chile4</strain>
    </source>
</reference>
<dbReference type="GO" id="GO:0005814">
    <property type="term" value="C:centriole"/>
    <property type="evidence" value="ECO:0007669"/>
    <property type="project" value="TreeGrafter"/>
</dbReference>
<dbReference type="InterPro" id="IPR055458">
    <property type="entry name" value="IFT52_GIFT"/>
</dbReference>
<sequence length="304" mass="33438">MDGQEDTRAAAAAGKSATVLFDASKKEQFYPTNGLKKLARKLKPLCRVDINKDDLSKDRIKDANVLVFAGVRERFSSTEFATLKEFLTGGGSILLMLGEGGEQTFDTNLNGWLKDFGIFVNPDAVIRTVYHKYHHPKEVLISSGVVNREIARMVNELYGRKDLLTSGRDSNTGVAKSTGPSAALEKDQKGLTFVYPYGATLTVKKPAAPLLSSGFISYPVNRPVVAGWQEGGVAAPVSASKAGRLVVFGSAQCFTDEWIDKEENAKLQEIIFRWLLKDKSIKLNHQDAEDPDLNDSTHHSFQKQ</sequence>
<evidence type="ECO:0000313" key="4">
    <source>
        <dbReference type="EMBL" id="RLN80305.1"/>
    </source>
</evidence>
<dbReference type="EMBL" id="MBDN02000114">
    <property type="protein sequence ID" value="RLN80305.1"/>
    <property type="molecule type" value="Genomic_DNA"/>
</dbReference>
<dbReference type="AlphaFoldDB" id="A0A3R7KCV8"/>
<feature type="domain" description="IFT52 GIFT" evidence="1">
    <location>
        <begin position="18"/>
        <end position="289"/>
    </location>
</feature>
<dbReference type="InterPro" id="IPR039975">
    <property type="entry name" value="IFT52"/>
</dbReference>
<dbReference type="EMBL" id="JPWV03000090">
    <property type="protein sequence ID" value="KAG2525588.1"/>
    <property type="molecule type" value="Genomic_DNA"/>
</dbReference>
<dbReference type="Proteomes" id="UP000285624">
    <property type="component" value="Unassembled WGS sequence"/>
</dbReference>
<evidence type="ECO:0000259" key="1">
    <source>
        <dbReference type="Pfam" id="PF23355"/>
    </source>
</evidence>
<name>A0A3R7KCV8_9STRA</name>
<evidence type="ECO:0000313" key="6">
    <source>
        <dbReference type="Proteomes" id="UP000285883"/>
    </source>
</evidence>
<reference evidence="2" key="1">
    <citation type="journal article" date="2015" name="Genom Data">
        <title>Genome sequences of six Phytophthora species associated with forests in New Zealand.</title>
        <authorList>
            <person name="Studholme D.J."/>
            <person name="McDougal R.L."/>
            <person name="Sambles C."/>
            <person name="Hansen E."/>
            <person name="Hardy G."/>
            <person name="Grant M."/>
            <person name="Ganley R.J."/>
            <person name="Williams N.M."/>
        </authorList>
    </citation>
    <scope>NUCLEOTIDE SEQUENCE</scope>
    <source>
        <strain evidence="2">NZFS 2646</strain>
    </source>
</reference>
<evidence type="ECO:0000313" key="5">
    <source>
        <dbReference type="Proteomes" id="UP000285624"/>
    </source>
</evidence>
<dbReference type="GO" id="GO:0030992">
    <property type="term" value="C:intraciliary transport particle B"/>
    <property type="evidence" value="ECO:0007669"/>
    <property type="project" value="TreeGrafter"/>
</dbReference>
<gene>
    <name evidence="3" type="ORF">BBI17_004489</name>
    <name evidence="4" type="ORF">BBO99_00004618</name>
    <name evidence="2" type="ORF">JM16_004121</name>
</gene>
<organism evidence="3 6">
    <name type="scientific">Phytophthora kernoviae</name>
    <dbReference type="NCBI Taxonomy" id="325452"/>
    <lineage>
        <taxon>Eukaryota</taxon>
        <taxon>Sar</taxon>
        <taxon>Stramenopiles</taxon>
        <taxon>Oomycota</taxon>
        <taxon>Peronosporomycetes</taxon>
        <taxon>Peronosporales</taxon>
        <taxon>Peronosporaceae</taxon>
        <taxon>Phytophthora</taxon>
    </lineage>
</organism>
<reference evidence="2" key="3">
    <citation type="submission" date="2020-06" db="EMBL/GenBank/DDBJ databases">
        <authorList>
            <person name="Studholme D.J."/>
        </authorList>
    </citation>
    <scope>NUCLEOTIDE SEQUENCE</scope>
    <source>
        <strain evidence="2">NZFS 2646</strain>
    </source>
</reference>
<dbReference type="GO" id="GO:0042073">
    <property type="term" value="P:intraciliary transport"/>
    <property type="evidence" value="ECO:0007669"/>
    <property type="project" value="TreeGrafter"/>
</dbReference>
<dbReference type="EMBL" id="MAYM02000054">
    <property type="protein sequence ID" value="RLN46388.1"/>
    <property type="molecule type" value="Genomic_DNA"/>
</dbReference>
<dbReference type="Proteomes" id="UP000785171">
    <property type="component" value="Unassembled WGS sequence"/>
</dbReference>
<accession>A0A3R7KCV8</accession>
<dbReference type="PANTHER" id="PTHR12969">
    <property type="entry name" value="NGD5/OSM-6/IFT52"/>
    <property type="match status" value="1"/>
</dbReference>
<protein>
    <recommendedName>
        <fullName evidence="1">IFT52 GIFT domain-containing protein</fullName>
    </recommendedName>
</protein>
<evidence type="ECO:0000313" key="2">
    <source>
        <dbReference type="EMBL" id="KAG2525588.1"/>
    </source>
</evidence>
<dbReference type="Proteomes" id="UP000285883">
    <property type="component" value="Unassembled WGS sequence"/>
</dbReference>